<name>A0A7Y0LY46_CELFI</name>
<protein>
    <submittedName>
        <fullName evidence="3">Flavin reductase family protein</fullName>
    </submittedName>
</protein>
<dbReference type="GO" id="GO:0010181">
    <property type="term" value="F:FMN binding"/>
    <property type="evidence" value="ECO:0007669"/>
    <property type="project" value="InterPro"/>
</dbReference>
<dbReference type="InterPro" id="IPR050268">
    <property type="entry name" value="NADH-dep_flavin_reductase"/>
</dbReference>
<evidence type="ECO:0000313" key="3">
    <source>
        <dbReference type="EMBL" id="NMR20321.1"/>
    </source>
</evidence>
<dbReference type="EMBL" id="JABCJJ010000011">
    <property type="protein sequence ID" value="NMR20321.1"/>
    <property type="molecule type" value="Genomic_DNA"/>
</dbReference>
<dbReference type="RefSeq" id="WP_169324701.1">
    <property type="nucleotide sequence ID" value="NZ_JABCJJ010000011.1"/>
</dbReference>
<feature type="domain" description="Flavin reductase like" evidence="2">
    <location>
        <begin position="30"/>
        <end position="175"/>
    </location>
</feature>
<keyword evidence="1" id="KW-0560">Oxidoreductase</keyword>
<dbReference type="GO" id="GO:0042602">
    <property type="term" value="F:riboflavin reductase (NADPH) activity"/>
    <property type="evidence" value="ECO:0007669"/>
    <property type="project" value="TreeGrafter"/>
</dbReference>
<dbReference type="PANTHER" id="PTHR30466:SF1">
    <property type="entry name" value="FMN REDUCTASE (NADH) RUTF"/>
    <property type="match status" value="1"/>
</dbReference>
<dbReference type="GO" id="GO:0006208">
    <property type="term" value="P:pyrimidine nucleobase catabolic process"/>
    <property type="evidence" value="ECO:0007669"/>
    <property type="project" value="TreeGrafter"/>
</dbReference>
<evidence type="ECO:0000259" key="2">
    <source>
        <dbReference type="SMART" id="SM00903"/>
    </source>
</evidence>
<proteinExistence type="predicted"/>
<dbReference type="SUPFAM" id="SSF50475">
    <property type="entry name" value="FMN-binding split barrel"/>
    <property type="match status" value="1"/>
</dbReference>
<dbReference type="InterPro" id="IPR012349">
    <property type="entry name" value="Split_barrel_FMN-bd"/>
</dbReference>
<organism evidence="3 4">
    <name type="scientific">Cellulomonas fimi</name>
    <dbReference type="NCBI Taxonomy" id="1708"/>
    <lineage>
        <taxon>Bacteria</taxon>
        <taxon>Bacillati</taxon>
        <taxon>Actinomycetota</taxon>
        <taxon>Actinomycetes</taxon>
        <taxon>Micrococcales</taxon>
        <taxon>Cellulomonadaceae</taxon>
        <taxon>Cellulomonas</taxon>
    </lineage>
</organism>
<dbReference type="AlphaFoldDB" id="A0A7Y0LY46"/>
<dbReference type="Pfam" id="PF01613">
    <property type="entry name" value="Flavin_Reduct"/>
    <property type="match status" value="1"/>
</dbReference>
<keyword evidence="4" id="KW-1185">Reference proteome</keyword>
<gene>
    <name evidence="3" type="ORF">HIR71_08855</name>
</gene>
<dbReference type="Proteomes" id="UP000562124">
    <property type="component" value="Unassembled WGS sequence"/>
</dbReference>
<reference evidence="3 4" key="1">
    <citation type="submission" date="2020-04" db="EMBL/GenBank/DDBJ databases">
        <title>Sequencing and Assembly of C. fimi.</title>
        <authorList>
            <person name="Ramsey A.R."/>
        </authorList>
    </citation>
    <scope>NUCLEOTIDE SEQUENCE [LARGE SCALE GENOMIC DNA]</scope>
    <source>
        <strain evidence="3 4">SB</strain>
    </source>
</reference>
<evidence type="ECO:0000256" key="1">
    <source>
        <dbReference type="ARBA" id="ARBA00023002"/>
    </source>
</evidence>
<dbReference type="PANTHER" id="PTHR30466">
    <property type="entry name" value="FLAVIN REDUCTASE"/>
    <property type="match status" value="1"/>
</dbReference>
<comment type="caution">
    <text evidence="3">The sequence shown here is derived from an EMBL/GenBank/DDBJ whole genome shotgun (WGS) entry which is preliminary data.</text>
</comment>
<dbReference type="SMART" id="SM00903">
    <property type="entry name" value="Flavin_Reduct"/>
    <property type="match status" value="1"/>
</dbReference>
<accession>A0A7Y0LY46</accession>
<dbReference type="InterPro" id="IPR002563">
    <property type="entry name" value="Flavin_Rdtase-like_dom"/>
</dbReference>
<sequence>MSADALHAVEGLLAVDDEPQLSGDEFKQVFRRHPAGVAVVTLVEPGTARPVGFTATSVISVSAQPPILAFSIASTSSSWPALRESSTVVVNFLGSSQAELSGRFATHGIDRFDGTPWAHLATGEPVLHGSLTWVRGRVLQRIPVGDSYLVTVRALSSDVSAAGSPLIYHDRAYRRLGDHYEI</sequence>
<dbReference type="Gene3D" id="2.30.110.10">
    <property type="entry name" value="Electron Transport, Fmn-binding Protein, Chain A"/>
    <property type="match status" value="1"/>
</dbReference>
<evidence type="ECO:0000313" key="4">
    <source>
        <dbReference type="Proteomes" id="UP000562124"/>
    </source>
</evidence>